<dbReference type="GO" id="GO:0006511">
    <property type="term" value="P:ubiquitin-dependent protein catabolic process"/>
    <property type="evidence" value="ECO:0007669"/>
    <property type="project" value="InterPro"/>
</dbReference>
<accession>A0AAN7YTN4</accession>
<evidence type="ECO:0000313" key="8">
    <source>
        <dbReference type="Proteomes" id="UP001344447"/>
    </source>
</evidence>
<keyword evidence="3 5" id="KW-0539">Nucleus</keyword>
<comment type="subcellular location">
    <subcellularLocation>
        <location evidence="5">Cytoplasm</location>
    </subcellularLocation>
    <subcellularLocation>
        <location evidence="5">Nucleus</location>
    </subcellularLocation>
</comment>
<evidence type="ECO:0000259" key="6">
    <source>
        <dbReference type="PROSITE" id="PS00388"/>
    </source>
</evidence>
<dbReference type="InterPro" id="IPR029055">
    <property type="entry name" value="Ntn_hydrolases_N"/>
</dbReference>
<dbReference type="SMART" id="SM00948">
    <property type="entry name" value="Proteasome_A_N"/>
    <property type="match status" value="1"/>
</dbReference>
<reference evidence="7 8" key="1">
    <citation type="submission" date="2023-11" db="EMBL/GenBank/DDBJ databases">
        <title>Dfirmibasis_genome.</title>
        <authorList>
            <person name="Edelbroek B."/>
            <person name="Kjellin J."/>
            <person name="Jerlstrom-Hultqvist J."/>
            <person name="Soderbom F."/>
        </authorList>
    </citation>
    <scope>NUCLEOTIDE SEQUENCE [LARGE SCALE GENOMIC DNA]</scope>
    <source>
        <strain evidence="7 8">TNS-C-14</strain>
    </source>
</reference>
<sequence>MYRNQYDSDITTFSPSGRIHQIEYAMEAVKQGGAAVALKSKQYAVLVSLKRSSSELGSYQKKIFVVDDHVGIAISGLTADARMLCNFMRNECSNYNYVYESQIRVERLVTKVADKHQVHTQRYGRRPYGVGLLVAGFDQLGAHIYQTCPSGNFYDYKSISIGSRSQSAKTYLEKHFESFEECTLEQLITHGLRALRETIPNTDDTLNSKNVSIGIVGEGQPFKIIEEADAQPYLNLLENEEPVEMQTN</sequence>
<evidence type="ECO:0000256" key="1">
    <source>
        <dbReference type="ARBA" id="ARBA00022490"/>
    </source>
</evidence>
<dbReference type="Gene3D" id="3.60.20.10">
    <property type="entry name" value="Glutamine Phosphoribosylpyrophosphate, subunit 1, domain 1"/>
    <property type="match status" value="1"/>
</dbReference>
<evidence type="ECO:0000256" key="2">
    <source>
        <dbReference type="ARBA" id="ARBA00022942"/>
    </source>
</evidence>
<evidence type="ECO:0000313" key="7">
    <source>
        <dbReference type="EMBL" id="KAK5584734.1"/>
    </source>
</evidence>
<dbReference type="Proteomes" id="UP001344447">
    <property type="component" value="Unassembled WGS sequence"/>
</dbReference>
<evidence type="ECO:0000256" key="3">
    <source>
        <dbReference type="ARBA" id="ARBA00023242"/>
    </source>
</evidence>
<keyword evidence="8" id="KW-1185">Reference proteome</keyword>
<keyword evidence="1 5" id="KW-0963">Cytoplasm</keyword>
<dbReference type="PANTHER" id="PTHR11599">
    <property type="entry name" value="PROTEASOME SUBUNIT ALPHA/BETA"/>
    <property type="match status" value="1"/>
</dbReference>
<evidence type="ECO:0000256" key="4">
    <source>
        <dbReference type="PROSITE-ProRule" id="PRU00808"/>
    </source>
</evidence>
<comment type="subunit">
    <text evidence="5">The 26S proteasome consists of a 20S proteasome core and two 19S regulatory subunits.</text>
</comment>
<dbReference type="InterPro" id="IPR050115">
    <property type="entry name" value="Proteasome_alpha"/>
</dbReference>
<feature type="domain" description="Proteasome alpha-type subunits" evidence="6">
    <location>
        <begin position="6"/>
        <end position="28"/>
    </location>
</feature>
<dbReference type="InterPro" id="IPR023332">
    <property type="entry name" value="Proteasome_alpha-type"/>
</dbReference>
<comment type="similarity">
    <text evidence="4 5">Belongs to the peptidase T1A family.</text>
</comment>
<dbReference type="InterPro" id="IPR000426">
    <property type="entry name" value="Proteasome_asu_N"/>
</dbReference>
<dbReference type="FunFam" id="3.60.20.10:FF:000016">
    <property type="entry name" value="Proteasome subunit alpha type-6"/>
    <property type="match status" value="1"/>
</dbReference>
<dbReference type="GO" id="GO:0019773">
    <property type="term" value="C:proteasome core complex, alpha-subunit complex"/>
    <property type="evidence" value="ECO:0007669"/>
    <property type="project" value="UniProtKB-UniRule"/>
</dbReference>
<dbReference type="GO" id="GO:0010498">
    <property type="term" value="P:proteasomal protein catabolic process"/>
    <property type="evidence" value="ECO:0007669"/>
    <property type="project" value="UniProtKB-ARBA"/>
</dbReference>
<dbReference type="Pfam" id="PF00227">
    <property type="entry name" value="Proteasome"/>
    <property type="match status" value="1"/>
</dbReference>
<keyword evidence="2 4" id="KW-0647">Proteasome</keyword>
<dbReference type="CDD" id="cd03749">
    <property type="entry name" value="proteasome_alpha_type_1"/>
    <property type="match status" value="1"/>
</dbReference>
<dbReference type="AlphaFoldDB" id="A0AAN7YTN4"/>
<protein>
    <recommendedName>
        <fullName evidence="5">Proteasome subunit alpha type</fullName>
    </recommendedName>
</protein>
<comment type="caution">
    <text evidence="7">The sequence shown here is derived from an EMBL/GenBank/DDBJ whole genome shotgun (WGS) entry which is preliminary data.</text>
</comment>
<dbReference type="Pfam" id="PF10584">
    <property type="entry name" value="Proteasome_A_N"/>
    <property type="match status" value="1"/>
</dbReference>
<dbReference type="InterPro" id="IPR035144">
    <property type="entry name" value="Proteasome_alpha1"/>
</dbReference>
<dbReference type="EMBL" id="JAVFKY010000001">
    <property type="protein sequence ID" value="KAK5584734.1"/>
    <property type="molecule type" value="Genomic_DNA"/>
</dbReference>
<dbReference type="PROSITE" id="PS51475">
    <property type="entry name" value="PROTEASOME_ALPHA_2"/>
    <property type="match status" value="1"/>
</dbReference>
<proteinExistence type="inferred from homology"/>
<dbReference type="PROSITE" id="PS00388">
    <property type="entry name" value="PROTEASOME_ALPHA_1"/>
    <property type="match status" value="1"/>
</dbReference>
<gene>
    <name evidence="7" type="ORF">RB653_006351</name>
</gene>
<organism evidence="7 8">
    <name type="scientific">Dictyostelium firmibasis</name>
    <dbReference type="NCBI Taxonomy" id="79012"/>
    <lineage>
        <taxon>Eukaryota</taxon>
        <taxon>Amoebozoa</taxon>
        <taxon>Evosea</taxon>
        <taxon>Eumycetozoa</taxon>
        <taxon>Dictyostelia</taxon>
        <taxon>Dictyosteliales</taxon>
        <taxon>Dictyosteliaceae</taxon>
        <taxon>Dictyostelium</taxon>
    </lineage>
</organism>
<dbReference type="SUPFAM" id="SSF56235">
    <property type="entry name" value="N-terminal nucleophile aminohydrolases (Ntn hydrolases)"/>
    <property type="match status" value="1"/>
</dbReference>
<dbReference type="GO" id="GO:0005737">
    <property type="term" value="C:cytoplasm"/>
    <property type="evidence" value="ECO:0007669"/>
    <property type="project" value="UniProtKB-SubCell"/>
</dbReference>
<dbReference type="GO" id="GO:0005634">
    <property type="term" value="C:nucleus"/>
    <property type="evidence" value="ECO:0007669"/>
    <property type="project" value="UniProtKB-SubCell"/>
</dbReference>
<dbReference type="InterPro" id="IPR001353">
    <property type="entry name" value="Proteasome_sua/b"/>
</dbReference>
<evidence type="ECO:0000256" key="5">
    <source>
        <dbReference type="RuleBase" id="RU000551"/>
    </source>
</evidence>
<name>A0AAN7YTN4_9MYCE</name>